<evidence type="ECO:0000313" key="1">
    <source>
        <dbReference type="EMBL" id="ODJ88035.1"/>
    </source>
</evidence>
<organism evidence="1 2">
    <name type="scientific">Candidatus Thiodiazotropha endolucinida</name>
    <dbReference type="NCBI Taxonomy" id="1655433"/>
    <lineage>
        <taxon>Bacteria</taxon>
        <taxon>Pseudomonadati</taxon>
        <taxon>Pseudomonadota</taxon>
        <taxon>Gammaproteobacteria</taxon>
        <taxon>Chromatiales</taxon>
        <taxon>Sedimenticolaceae</taxon>
        <taxon>Candidatus Thiodiazotropha</taxon>
    </lineage>
</organism>
<name>A0A7Z0VM06_9GAMM</name>
<reference evidence="1 2" key="1">
    <citation type="submission" date="2016-06" db="EMBL/GenBank/DDBJ databases">
        <title>Genome sequence of endosymbiont of Candidatus Endolucinida thiodiazotropha.</title>
        <authorList>
            <person name="Poehlein A."/>
            <person name="Koenig S."/>
            <person name="Heiden S.E."/>
            <person name="Thuermer A."/>
            <person name="Voget S."/>
            <person name="Daniel R."/>
            <person name="Markert S."/>
            <person name="Gros O."/>
            <person name="Schweder T."/>
        </authorList>
    </citation>
    <scope>NUCLEOTIDE SEQUENCE [LARGE SCALE GENOMIC DNA]</scope>
    <source>
        <strain evidence="1 2">COS</strain>
    </source>
</reference>
<dbReference type="Proteomes" id="UP000094769">
    <property type="component" value="Unassembled WGS sequence"/>
</dbReference>
<sequence>MQIRLLFGECLAPLPMQQLSTLDTEDRLNVYTRSPH</sequence>
<accession>A0A7Z0VM06</accession>
<comment type="caution">
    <text evidence="1">The sequence shown here is derived from an EMBL/GenBank/DDBJ whole genome shotgun (WGS) entry which is preliminary data.</text>
</comment>
<keyword evidence="2" id="KW-1185">Reference proteome</keyword>
<dbReference type="AlphaFoldDB" id="A0A7Z0VM06"/>
<proteinExistence type="predicted"/>
<gene>
    <name evidence="1" type="ORF">CODIS_18090</name>
</gene>
<evidence type="ECO:0000313" key="2">
    <source>
        <dbReference type="Proteomes" id="UP000094769"/>
    </source>
</evidence>
<protein>
    <submittedName>
        <fullName evidence="1">Uncharacterized protein</fullName>
    </submittedName>
</protein>
<dbReference type="EMBL" id="MARB01000008">
    <property type="protein sequence ID" value="ODJ88035.1"/>
    <property type="molecule type" value="Genomic_DNA"/>
</dbReference>